<protein>
    <submittedName>
        <fullName evidence="2">Exopolyphosphatase / guanosine-5'-triphosphate,3'-diphosphate pyrophosphatase</fullName>
    </submittedName>
</protein>
<dbReference type="PANTHER" id="PTHR30005">
    <property type="entry name" value="EXOPOLYPHOSPHATASE"/>
    <property type="match status" value="1"/>
</dbReference>
<dbReference type="EMBL" id="FRAA01000001">
    <property type="protein sequence ID" value="SHJ79838.1"/>
    <property type="molecule type" value="Genomic_DNA"/>
</dbReference>
<feature type="domain" description="Ppx/GppA phosphatase N-terminal" evidence="1">
    <location>
        <begin position="27"/>
        <end position="283"/>
    </location>
</feature>
<dbReference type="CDD" id="cd24006">
    <property type="entry name" value="ASKHA_NBD_PPX_GppA"/>
    <property type="match status" value="1"/>
</dbReference>
<organism evidence="2 3">
    <name type="scientific">Reichenbachiella agariperforans</name>
    <dbReference type="NCBI Taxonomy" id="156994"/>
    <lineage>
        <taxon>Bacteria</taxon>
        <taxon>Pseudomonadati</taxon>
        <taxon>Bacteroidota</taxon>
        <taxon>Cytophagia</taxon>
        <taxon>Cytophagales</taxon>
        <taxon>Reichenbachiellaceae</taxon>
        <taxon>Reichenbachiella</taxon>
    </lineage>
</organism>
<dbReference type="Proteomes" id="UP000184474">
    <property type="component" value="Unassembled WGS sequence"/>
</dbReference>
<dbReference type="AlphaFoldDB" id="A0A1M6M8Q0"/>
<dbReference type="Pfam" id="PF02541">
    <property type="entry name" value="Ppx-GppA"/>
    <property type="match status" value="1"/>
</dbReference>
<keyword evidence="3" id="KW-1185">Reference proteome</keyword>
<dbReference type="InterPro" id="IPR043129">
    <property type="entry name" value="ATPase_NBD"/>
</dbReference>
<dbReference type="GO" id="GO:0016462">
    <property type="term" value="F:pyrophosphatase activity"/>
    <property type="evidence" value="ECO:0007669"/>
    <property type="project" value="TreeGrafter"/>
</dbReference>
<evidence type="ECO:0000313" key="3">
    <source>
        <dbReference type="Proteomes" id="UP000184474"/>
    </source>
</evidence>
<dbReference type="PANTHER" id="PTHR30005:SF0">
    <property type="entry name" value="RETROGRADE REGULATION PROTEIN 2"/>
    <property type="match status" value="1"/>
</dbReference>
<proteinExistence type="predicted"/>
<dbReference type="RefSeq" id="WP_073120464.1">
    <property type="nucleotide sequence ID" value="NZ_FRAA01000001.1"/>
</dbReference>
<dbReference type="STRING" id="156994.SAMN04488028_1011281"/>
<dbReference type="InterPro" id="IPR050273">
    <property type="entry name" value="GppA/Ppx_hydrolase"/>
</dbReference>
<evidence type="ECO:0000313" key="2">
    <source>
        <dbReference type="EMBL" id="SHJ79838.1"/>
    </source>
</evidence>
<dbReference type="InterPro" id="IPR003695">
    <property type="entry name" value="Ppx_GppA_N"/>
</dbReference>
<name>A0A1M6M8Q0_REIAG</name>
<accession>A0A1M6M8Q0</accession>
<dbReference type="Gene3D" id="3.30.420.150">
    <property type="entry name" value="Exopolyphosphatase. Domain 2"/>
    <property type="match status" value="1"/>
</dbReference>
<dbReference type="Gene3D" id="3.30.420.40">
    <property type="match status" value="1"/>
</dbReference>
<reference evidence="3" key="1">
    <citation type="submission" date="2016-11" db="EMBL/GenBank/DDBJ databases">
        <authorList>
            <person name="Varghese N."/>
            <person name="Submissions S."/>
        </authorList>
    </citation>
    <scope>NUCLEOTIDE SEQUENCE [LARGE SCALE GENOMIC DNA]</scope>
    <source>
        <strain evidence="3">DSM 26134</strain>
    </source>
</reference>
<sequence>MKFAAIDIGSNGVRFQVTNVIRYGDETTFKRLHFMRFPLRLGADVFEGHHTLSEETMERFVKLMTAYKAIVDLYNVDECFACATSAMREAKNGKELIQRVKDACGLEIKIISGAMEADMINKVIAFHLTDKNNVHIDVGGGSTELILYQKKEKVAAKSFNLGSVRSLKTAEKKDMWDKMNKWVKDHLPDHEDIVALGTGGNIKKLSELINGVKGGVVQLDQLIAMRTKLLNMDYEERMNKLKLNADRADVIIPASSIYINAMQQAGATEIIVPNVGLKDGIMTYLYEKNVSKMGKFQYNN</sequence>
<gene>
    <name evidence="2" type="ORF">SAMN04488028_1011281</name>
</gene>
<dbReference type="SUPFAM" id="SSF53067">
    <property type="entry name" value="Actin-like ATPase domain"/>
    <property type="match status" value="2"/>
</dbReference>
<evidence type="ECO:0000259" key="1">
    <source>
        <dbReference type="Pfam" id="PF02541"/>
    </source>
</evidence>